<protein>
    <submittedName>
        <fullName evidence="1">Uncharacterized protein</fullName>
    </submittedName>
</protein>
<name>A0A0A9BVT7_ARUDO</name>
<dbReference type="EMBL" id="GBRH01229781">
    <property type="protein sequence ID" value="JAD68114.1"/>
    <property type="molecule type" value="Transcribed_RNA"/>
</dbReference>
<dbReference type="AlphaFoldDB" id="A0A0A9BVT7"/>
<reference evidence="1" key="2">
    <citation type="journal article" date="2015" name="Data Brief">
        <title>Shoot transcriptome of the giant reed, Arundo donax.</title>
        <authorList>
            <person name="Barrero R.A."/>
            <person name="Guerrero F.D."/>
            <person name="Moolhuijzen P."/>
            <person name="Goolsby J.A."/>
            <person name="Tidwell J."/>
            <person name="Bellgard S.E."/>
            <person name="Bellgard M.I."/>
        </authorList>
    </citation>
    <scope>NUCLEOTIDE SEQUENCE</scope>
    <source>
        <tissue evidence="1">Shoot tissue taken approximately 20 cm above the soil surface</tissue>
    </source>
</reference>
<sequence length="22" mass="2702">MNHNRNRKLSIMLIWSLVLESF</sequence>
<reference evidence="1" key="1">
    <citation type="submission" date="2014-09" db="EMBL/GenBank/DDBJ databases">
        <authorList>
            <person name="Magalhaes I.L.F."/>
            <person name="Oliveira U."/>
            <person name="Santos F.R."/>
            <person name="Vidigal T.H.D.A."/>
            <person name="Brescovit A.D."/>
            <person name="Santos A.J."/>
        </authorList>
    </citation>
    <scope>NUCLEOTIDE SEQUENCE</scope>
    <source>
        <tissue evidence="1">Shoot tissue taken approximately 20 cm above the soil surface</tissue>
    </source>
</reference>
<proteinExistence type="predicted"/>
<evidence type="ECO:0000313" key="1">
    <source>
        <dbReference type="EMBL" id="JAD68114.1"/>
    </source>
</evidence>
<organism evidence="1">
    <name type="scientific">Arundo donax</name>
    <name type="common">Giant reed</name>
    <name type="synonym">Donax arundinaceus</name>
    <dbReference type="NCBI Taxonomy" id="35708"/>
    <lineage>
        <taxon>Eukaryota</taxon>
        <taxon>Viridiplantae</taxon>
        <taxon>Streptophyta</taxon>
        <taxon>Embryophyta</taxon>
        <taxon>Tracheophyta</taxon>
        <taxon>Spermatophyta</taxon>
        <taxon>Magnoliopsida</taxon>
        <taxon>Liliopsida</taxon>
        <taxon>Poales</taxon>
        <taxon>Poaceae</taxon>
        <taxon>PACMAD clade</taxon>
        <taxon>Arundinoideae</taxon>
        <taxon>Arundineae</taxon>
        <taxon>Arundo</taxon>
    </lineage>
</organism>
<accession>A0A0A9BVT7</accession>